<evidence type="ECO:0000256" key="1">
    <source>
        <dbReference type="ARBA" id="ARBA00009759"/>
    </source>
</evidence>
<dbReference type="GO" id="GO:0046872">
    <property type="term" value="F:metal ion binding"/>
    <property type="evidence" value="ECO:0007669"/>
    <property type="project" value="UniProtKB-KW"/>
</dbReference>
<dbReference type="Gene3D" id="3.40.190.80">
    <property type="match status" value="1"/>
</dbReference>
<reference evidence="3" key="1">
    <citation type="submission" date="2017-12" db="EMBL/GenBank/DDBJ databases">
        <title>FDA dAtabase for Regulatory Grade micrObial Sequences (FDA-ARGOS): Supporting development and validation of Infectious Disease Dx tests.</title>
        <authorList>
            <person name="Campos J."/>
            <person name="Goldberg B."/>
            <person name="Tallon L."/>
            <person name="Sadzewicz L."/>
            <person name="Sengamalay N."/>
            <person name="Ott S."/>
            <person name="Godinez A."/>
            <person name="Nagaraj S."/>
            <person name="Vyas G."/>
            <person name="Aluvathingal J."/>
            <person name="Nadendla S."/>
            <person name="Geyer C."/>
            <person name="Nandy P."/>
            <person name="Hobson J."/>
            <person name="Sichtig H."/>
        </authorList>
    </citation>
    <scope>NUCLEOTIDE SEQUENCE</scope>
    <source>
        <strain evidence="3">FDAARGOS_252</strain>
    </source>
</reference>
<gene>
    <name evidence="3" type="ORF">A6J80_10335</name>
</gene>
<dbReference type="GO" id="GO:0008934">
    <property type="term" value="F:inositol monophosphate 1-phosphatase activity"/>
    <property type="evidence" value="ECO:0007669"/>
    <property type="project" value="TreeGrafter"/>
</dbReference>
<dbReference type="SUPFAM" id="SSF56655">
    <property type="entry name" value="Carbohydrate phosphatase"/>
    <property type="match status" value="1"/>
</dbReference>
<dbReference type="CDD" id="cd01638">
    <property type="entry name" value="CysQ"/>
    <property type="match status" value="1"/>
</dbReference>
<dbReference type="Proteomes" id="UP000191257">
    <property type="component" value="Chromosome"/>
</dbReference>
<dbReference type="RefSeq" id="WP_080621376.1">
    <property type="nucleotide sequence ID" value="NZ_CAWMZI010000001.1"/>
</dbReference>
<accession>A0A1V0GSA9</accession>
<feature type="binding site" evidence="2">
    <location>
        <position position="85"/>
    </location>
    <ligand>
        <name>Mg(2+)</name>
        <dbReference type="ChEBI" id="CHEBI:18420"/>
        <label>1</label>
        <note>catalytic</note>
    </ligand>
</feature>
<dbReference type="GO" id="GO:0007165">
    <property type="term" value="P:signal transduction"/>
    <property type="evidence" value="ECO:0007669"/>
    <property type="project" value="TreeGrafter"/>
</dbReference>
<feature type="binding site" evidence="2">
    <location>
        <position position="87"/>
    </location>
    <ligand>
        <name>Mg(2+)</name>
        <dbReference type="ChEBI" id="CHEBI:18420"/>
        <label>1</label>
        <note>catalytic</note>
    </ligand>
</feature>
<evidence type="ECO:0000313" key="4">
    <source>
        <dbReference type="Proteomes" id="UP000191257"/>
    </source>
</evidence>
<comment type="similarity">
    <text evidence="1">Belongs to the inositol monophosphatase superfamily.</text>
</comment>
<sequence>MPAPDLSLLEQAAREAGEIALRYWRQSPEAWDKGGGAGPVSEADLAVNAHLESLLRGARPDYGWLSEESVDEPARQDARHCFIVDPIDGTRAFLEGQEGFSHSLAIATDGRITAAVVHLPARGLTYLAAEEGPATLNGAPLVPADHDLDGARVLTAKVGLDPMHWRGAAPPLRREFRPSLAWRLCLVAEGRFNAALSVRGVWEWDIAAGSLIAQRAGCRATELSGQPLRFNAARPMAEGMVVAPPRLHGQMIAGLGPAGSP</sequence>
<feature type="binding site" evidence="2">
    <location>
        <position position="205"/>
    </location>
    <ligand>
        <name>Mg(2+)</name>
        <dbReference type="ChEBI" id="CHEBI:18420"/>
        <label>1</label>
        <note>catalytic</note>
    </ligand>
</feature>
<dbReference type="eggNOG" id="COG0483">
    <property type="taxonomic scope" value="Bacteria"/>
</dbReference>
<name>A0A1V0GSA9_9RHOB</name>
<evidence type="ECO:0000313" key="3">
    <source>
        <dbReference type="EMBL" id="ARC36734.1"/>
    </source>
</evidence>
<evidence type="ECO:0000256" key="2">
    <source>
        <dbReference type="PIRSR" id="PIRSR600760-2"/>
    </source>
</evidence>
<dbReference type="Pfam" id="PF00459">
    <property type="entry name" value="Inositol_P"/>
    <property type="match status" value="1"/>
</dbReference>
<protein>
    <submittedName>
        <fullName evidence="3">3'(2'),5'-bisphosphate nucleotidase CysQ</fullName>
    </submittedName>
</protein>
<dbReference type="PRINTS" id="PR00377">
    <property type="entry name" value="IMPHPHTASES"/>
</dbReference>
<dbReference type="STRING" id="147645.A6J80_10335"/>
<feature type="binding site" evidence="2">
    <location>
        <position position="67"/>
    </location>
    <ligand>
        <name>Mg(2+)</name>
        <dbReference type="ChEBI" id="CHEBI:18420"/>
        <label>1</label>
        <note>catalytic</note>
    </ligand>
</feature>
<dbReference type="AlphaFoldDB" id="A0A1V0GSA9"/>
<dbReference type="GO" id="GO:0006020">
    <property type="term" value="P:inositol metabolic process"/>
    <property type="evidence" value="ECO:0007669"/>
    <property type="project" value="TreeGrafter"/>
</dbReference>
<feature type="binding site" evidence="2">
    <location>
        <position position="88"/>
    </location>
    <ligand>
        <name>Mg(2+)</name>
        <dbReference type="ChEBI" id="CHEBI:18420"/>
        <label>1</label>
        <note>catalytic</note>
    </ligand>
</feature>
<keyword evidence="2" id="KW-0460">Magnesium</keyword>
<dbReference type="InterPro" id="IPR000760">
    <property type="entry name" value="Inositol_monophosphatase-like"/>
</dbReference>
<proteinExistence type="inferred from homology"/>
<keyword evidence="2" id="KW-0479">Metal-binding</keyword>
<dbReference type="EMBL" id="CP020442">
    <property type="protein sequence ID" value="ARC36734.1"/>
    <property type="molecule type" value="Genomic_DNA"/>
</dbReference>
<comment type="cofactor">
    <cofactor evidence="2">
        <name>Mg(2+)</name>
        <dbReference type="ChEBI" id="CHEBI:18420"/>
    </cofactor>
</comment>
<organism evidence="3 4">
    <name type="scientific">Paracoccus yeei</name>
    <dbReference type="NCBI Taxonomy" id="147645"/>
    <lineage>
        <taxon>Bacteria</taxon>
        <taxon>Pseudomonadati</taxon>
        <taxon>Pseudomonadota</taxon>
        <taxon>Alphaproteobacteria</taxon>
        <taxon>Rhodobacterales</taxon>
        <taxon>Paracoccaceae</taxon>
        <taxon>Paracoccus</taxon>
    </lineage>
</organism>
<dbReference type="PANTHER" id="PTHR20854">
    <property type="entry name" value="INOSITOL MONOPHOSPHATASE"/>
    <property type="match status" value="1"/>
</dbReference>
<keyword evidence="4" id="KW-1185">Reference proteome</keyword>
<dbReference type="Gene3D" id="3.30.540.10">
    <property type="entry name" value="Fructose-1,6-Bisphosphatase, subunit A, domain 1"/>
    <property type="match status" value="1"/>
</dbReference>
<dbReference type="PANTHER" id="PTHR20854:SF4">
    <property type="entry name" value="INOSITOL-1-MONOPHOSPHATASE-RELATED"/>
    <property type="match status" value="1"/>
</dbReference>
<dbReference type="KEGG" id="pye:A6J80_10335"/>